<organism evidence="9 10">
    <name type="scientific">Bacteroides stercoris</name>
    <dbReference type="NCBI Taxonomy" id="46506"/>
    <lineage>
        <taxon>Bacteria</taxon>
        <taxon>Pseudomonadati</taxon>
        <taxon>Bacteroidota</taxon>
        <taxon>Bacteroidia</taxon>
        <taxon>Bacteroidales</taxon>
        <taxon>Bacteroidaceae</taxon>
        <taxon>Bacteroides</taxon>
    </lineage>
</organism>
<dbReference type="AlphaFoldDB" id="A0A412E0I8"/>
<dbReference type="GO" id="GO:0005524">
    <property type="term" value="F:ATP binding"/>
    <property type="evidence" value="ECO:0007669"/>
    <property type="project" value="UniProtKB-KW"/>
</dbReference>
<comment type="catalytic activity">
    <reaction evidence="6">
        <text>L-threonyl-[protein] + ATP = 3-O-(5'-adenylyl)-L-threonyl-[protein] + diphosphate</text>
        <dbReference type="Rhea" id="RHEA:54292"/>
        <dbReference type="Rhea" id="RHEA-COMP:11060"/>
        <dbReference type="Rhea" id="RHEA-COMP:13847"/>
        <dbReference type="ChEBI" id="CHEBI:30013"/>
        <dbReference type="ChEBI" id="CHEBI:30616"/>
        <dbReference type="ChEBI" id="CHEBI:33019"/>
        <dbReference type="ChEBI" id="CHEBI:138113"/>
        <dbReference type="EC" id="2.7.7.108"/>
    </reaction>
</comment>
<evidence type="ECO:0000256" key="7">
    <source>
        <dbReference type="ARBA" id="ARBA00048696"/>
    </source>
</evidence>
<dbReference type="Gene3D" id="1.10.3290.10">
    <property type="entry name" value="Fido-like domain"/>
    <property type="match status" value="1"/>
</dbReference>
<gene>
    <name evidence="9" type="ORF">DWY58_16350</name>
</gene>
<dbReference type="EMBL" id="QRUB01000025">
    <property type="protein sequence ID" value="RGR26128.1"/>
    <property type="molecule type" value="Genomic_DNA"/>
</dbReference>
<dbReference type="GO" id="GO:0070733">
    <property type="term" value="F:AMPylase activity"/>
    <property type="evidence" value="ECO:0007669"/>
    <property type="project" value="UniProtKB-EC"/>
</dbReference>
<protein>
    <recommendedName>
        <fullName evidence="5">protein adenylyltransferase</fullName>
        <ecNumber evidence="5">2.7.7.108</ecNumber>
    </recommendedName>
</protein>
<dbReference type="EC" id="2.7.7.108" evidence="5"/>
<keyword evidence="2" id="KW-0548">Nucleotidyltransferase</keyword>
<evidence type="ECO:0000256" key="6">
    <source>
        <dbReference type="ARBA" id="ARBA00047939"/>
    </source>
</evidence>
<feature type="domain" description="Fido" evidence="8">
    <location>
        <begin position="1"/>
        <end position="106"/>
    </location>
</feature>
<reference evidence="9 10" key="1">
    <citation type="submission" date="2018-08" db="EMBL/GenBank/DDBJ databases">
        <title>A genome reference for cultivated species of the human gut microbiota.</title>
        <authorList>
            <person name="Zou Y."/>
            <person name="Xue W."/>
            <person name="Luo G."/>
        </authorList>
    </citation>
    <scope>NUCLEOTIDE SEQUENCE [LARGE SCALE GENOMIC DNA]</scope>
    <source>
        <strain evidence="9 10">AF25-6</strain>
    </source>
</reference>
<name>A0A412E0I8_BACSE</name>
<dbReference type="PANTHER" id="PTHR39560:SF1">
    <property type="entry name" value="PROTEIN ADENYLYLTRANSFERASE FIC-RELATED"/>
    <property type="match status" value="1"/>
</dbReference>
<dbReference type="GO" id="GO:0051302">
    <property type="term" value="P:regulation of cell division"/>
    <property type="evidence" value="ECO:0007669"/>
    <property type="project" value="TreeGrafter"/>
</dbReference>
<evidence type="ECO:0000256" key="3">
    <source>
        <dbReference type="ARBA" id="ARBA00022741"/>
    </source>
</evidence>
<keyword evidence="4" id="KW-0067">ATP-binding</keyword>
<dbReference type="InterPro" id="IPR003812">
    <property type="entry name" value="Fido"/>
</dbReference>
<keyword evidence="3" id="KW-0547">Nucleotide-binding</keyword>
<evidence type="ECO:0000256" key="2">
    <source>
        <dbReference type="ARBA" id="ARBA00022695"/>
    </source>
</evidence>
<evidence type="ECO:0000256" key="5">
    <source>
        <dbReference type="ARBA" id="ARBA00034531"/>
    </source>
</evidence>
<evidence type="ECO:0000256" key="4">
    <source>
        <dbReference type="ARBA" id="ARBA00022840"/>
    </source>
</evidence>
<accession>A0A412E0I8</accession>
<dbReference type="PANTHER" id="PTHR39560">
    <property type="entry name" value="PROTEIN ADENYLYLTRANSFERASE FIC-RELATED"/>
    <property type="match status" value="1"/>
</dbReference>
<dbReference type="Proteomes" id="UP000284161">
    <property type="component" value="Unassembled WGS sequence"/>
</dbReference>
<evidence type="ECO:0000313" key="9">
    <source>
        <dbReference type="EMBL" id="RGR26128.1"/>
    </source>
</evidence>
<dbReference type="RefSeq" id="WP_117917860.1">
    <property type="nucleotide sequence ID" value="NZ_QRUB01000025.1"/>
</dbReference>
<sequence>MRKAIEYDLEQERSFDYSKVDRNGLVNHIAQFVSGLWQIHPFGEENTRTTAMFTILYLRSMGFDVTNDLFAKHSWYFRNALVRANYQNVQKDIMRNSEYLERFFRNLILGETNELRNRYMVVNAPEGLVAEPVRPVNRTSSLFIASLIKQTIIIERINGESRIETSPNIPGELYNASF</sequence>
<proteinExistence type="predicted"/>
<dbReference type="Pfam" id="PF02661">
    <property type="entry name" value="Fic"/>
    <property type="match status" value="1"/>
</dbReference>
<evidence type="ECO:0000259" key="8">
    <source>
        <dbReference type="PROSITE" id="PS51459"/>
    </source>
</evidence>
<dbReference type="SUPFAM" id="SSF140931">
    <property type="entry name" value="Fic-like"/>
    <property type="match status" value="1"/>
</dbReference>
<dbReference type="InterPro" id="IPR036597">
    <property type="entry name" value="Fido-like_dom_sf"/>
</dbReference>
<evidence type="ECO:0000313" key="10">
    <source>
        <dbReference type="Proteomes" id="UP000284161"/>
    </source>
</evidence>
<evidence type="ECO:0000256" key="1">
    <source>
        <dbReference type="ARBA" id="ARBA00022679"/>
    </source>
</evidence>
<keyword evidence="1" id="KW-0808">Transferase</keyword>
<comment type="catalytic activity">
    <reaction evidence="7">
        <text>L-tyrosyl-[protein] + ATP = O-(5'-adenylyl)-L-tyrosyl-[protein] + diphosphate</text>
        <dbReference type="Rhea" id="RHEA:54288"/>
        <dbReference type="Rhea" id="RHEA-COMP:10136"/>
        <dbReference type="Rhea" id="RHEA-COMP:13846"/>
        <dbReference type="ChEBI" id="CHEBI:30616"/>
        <dbReference type="ChEBI" id="CHEBI:33019"/>
        <dbReference type="ChEBI" id="CHEBI:46858"/>
        <dbReference type="ChEBI" id="CHEBI:83624"/>
        <dbReference type="EC" id="2.7.7.108"/>
    </reaction>
</comment>
<dbReference type="PROSITE" id="PS51459">
    <property type="entry name" value="FIDO"/>
    <property type="match status" value="1"/>
</dbReference>
<comment type="caution">
    <text evidence="9">The sequence shown here is derived from an EMBL/GenBank/DDBJ whole genome shotgun (WGS) entry which is preliminary data.</text>
</comment>